<accession>A0ACC0WP00</accession>
<gene>
    <name evidence="1" type="ORF">PsorP6_015493</name>
</gene>
<dbReference type="EMBL" id="CM047589">
    <property type="protein sequence ID" value="KAI9920036.1"/>
    <property type="molecule type" value="Genomic_DNA"/>
</dbReference>
<organism evidence="1 2">
    <name type="scientific">Peronosclerospora sorghi</name>
    <dbReference type="NCBI Taxonomy" id="230839"/>
    <lineage>
        <taxon>Eukaryota</taxon>
        <taxon>Sar</taxon>
        <taxon>Stramenopiles</taxon>
        <taxon>Oomycota</taxon>
        <taxon>Peronosporomycetes</taxon>
        <taxon>Peronosporales</taxon>
        <taxon>Peronosporaceae</taxon>
        <taxon>Peronosclerospora</taxon>
    </lineage>
</organism>
<comment type="caution">
    <text evidence="1">The sequence shown here is derived from an EMBL/GenBank/DDBJ whole genome shotgun (WGS) entry which is preliminary data.</text>
</comment>
<name>A0ACC0WP00_9STRA</name>
<reference evidence="1 2" key="1">
    <citation type="journal article" date="2022" name="bioRxiv">
        <title>The genome of the oomycete Peronosclerospora sorghi, a cosmopolitan pathogen of maize and sorghum, is inflated with dispersed pseudogenes.</title>
        <authorList>
            <person name="Fletcher K."/>
            <person name="Martin F."/>
            <person name="Isakeit T."/>
            <person name="Cavanaugh K."/>
            <person name="Magill C."/>
            <person name="Michelmore R."/>
        </authorList>
    </citation>
    <scope>NUCLEOTIDE SEQUENCE [LARGE SCALE GENOMIC DNA]</scope>
    <source>
        <strain evidence="1">P6</strain>
    </source>
</reference>
<evidence type="ECO:0000313" key="1">
    <source>
        <dbReference type="EMBL" id="KAI9920036.1"/>
    </source>
</evidence>
<evidence type="ECO:0000313" key="2">
    <source>
        <dbReference type="Proteomes" id="UP001163321"/>
    </source>
</evidence>
<dbReference type="Proteomes" id="UP001163321">
    <property type="component" value="Chromosome 10"/>
</dbReference>
<keyword evidence="2" id="KW-1185">Reference proteome</keyword>
<sequence>MFDFTRASIPCYKVSTTLCFEETLASMALDPDLVVQSKVCGSFHEHTLDVLNTHVRFSIPHDALPTITTDLVRFQWLLRFEFSAGGTPATNATWHVSVVVNPAVATARNQLATERHKLYSGAIRVALLSTS</sequence>
<proteinExistence type="predicted"/>
<protein>
    <submittedName>
        <fullName evidence="1">Uncharacterized protein</fullName>
    </submittedName>
</protein>